<name>A0A0F9AHH6_9ZZZZ</name>
<proteinExistence type="predicted"/>
<accession>A0A0F9AHH6</accession>
<comment type="caution">
    <text evidence="1">The sequence shown here is derived from an EMBL/GenBank/DDBJ whole genome shotgun (WGS) entry which is preliminary data.</text>
</comment>
<reference evidence="1" key="1">
    <citation type="journal article" date="2015" name="Nature">
        <title>Complex archaea that bridge the gap between prokaryotes and eukaryotes.</title>
        <authorList>
            <person name="Spang A."/>
            <person name="Saw J.H."/>
            <person name="Jorgensen S.L."/>
            <person name="Zaremba-Niedzwiedzka K."/>
            <person name="Martijn J."/>
            <person name="Lind A.E."/>
            <person name="van Eijk R."/>
            <person name="Schleper C."/>
            <person name="Guy L."/>
            <person name="Ettema T.J."/>
        </authorList>
    </citation>
    <scope>NUCLEOTIDE SEQUENCE</scope>
</reference>
<protein>
    <submittedName>
        <fullName evidence="1">Uncharacterized protein</fullName>
    </submittedName>
</protein>
<dbReference type="EMBL" id="LAZR01045919">
    <property type="protein sequence ID" value="KKK97735.1"/>
    <property type="molecule type" value="Genomic_DNA"/>
</dbReference>
<sequence>MNKYKVENYKTKTRRRRYKYLKYCPRCEKETKFWTYSGKLTWVCEECDYERSKTYIPARYPPNRVNPIISTSVALFERQIDFMKALRAEDIINSSSAIIRNALDLYFSVFSYYVNMNEKEIKILESVDNGKFIEIDNKIKRLLGVAG</sequence>
<organism evidence="1">
    <name type="scientific">marine sediment metagenome</name>
    <dbReference type="NCBI Taxonomy" id="412755"/>
    <lineage>
        <taxon>unclassified sequences</taxon>
        <taxon>metagenomes</taxon>
        <taxon>ecological metagenomes</taxon>
    </lineage>
</organism>
<gene>
    <name evidence="1" type="ORF">LCGC14_2649780</name>
</gene>
<evidence type="ECO:0000313" key="1">
    <source>
        <dbReference type="EMBL" id="KKK97735.1"/>
    </source>
</evidence>
<dbReference type="AlphaFoldDB" id="A0A0F9AHH6"/>